<feature type="transmembrane region" description="Helical" evidence="1">
    <location>
        <begin position="265"/>
        <end position="282"/>
    </location>
</feature>
<evidence type="ECO:0000313" key="2">
    <source>
        <dbReference type="EMBL" id="MBD3323664.1"/>
    </source>
</evidence>
<dbReference type="EMBL" id="WJJP01000114">
    <property type="protein sequence ID" value="MBD3323664.1"/>
    <property type="molecule type" value="Genomic_DNA"/>
</dbReference>
<evidence type="ECO:0000256" key="1">
    <source>
        <dbReference type="SAM" id="Phobius"/>
    </source>
</evidence>
<organism evidence="2 3">
    <name type="scientific">candidate division KSB3 bacterium</name>
    <dbReference type="NCBI Taxonomy" id="2044937"/>
    <lineage>
        <taxon>Bacteria</taxon>
        <taxon>candidate division KSB3</taxon>
    </lineage>
</organism>
<name>A0A9D5JSX5_9BACT</name>
<accession>A0A9D5JSX5</accession>
<keyword evidence="1" id="KW-0472">Membrane</keyword>
<feature type="transmembrane region" description="Helical" evidence="1">
    <location>
        <begin position="239"/>
        <end position="258"/>
    </location>
</feature>
<evidence type="ECO:0008006" key="4">
    <source>
        <dbReference type="Google" id="ProtNLM"/>
    </source>
</evidence>
<feature type="transmembrane region" description="Helical" evidence="1">
    <location>
        <begin position="446"/>
        <end position="463"/>
    </location>
</feature>
<keyword evidence="1" id="KW-1133">Transmembrane helix</keyword>
<feature type="transmembrane region" description="Helical" evidence="1">
    <location>
        <begin position="37"/>
        <end position="60"/>
    </location>
</feature>
<protein>
    <recommendedName>
        <fullName evidence="4">Glycosyltransferase RgtA/B/C/D-like domain-containing protein</fullName>
    </recommendedName>
</protein>
<gene>
    <name evidence="2" type="ORF">GF339_03710</name>
</gene>
<reference evidence="2" key="1">
    <citation type="submission" date="2019-11" db="EMBL/GenBank/DDBJ databases">
        <title>Microbial mats filling the niche in hypersaline microbial mats.</title>
        <authorList>
            <person name="Wong H.L."/>
            <person name="Macleod F.I."/>
            <person name="White R.A. III"/>
            <person name="Burns B.P."/>
        </authorList>
    </citation>
    <scope>NUCLEOTIDE SEQUENCE</scope>
    <source>
        <strain evidence="2">Rbin_158</strain>
    </source>
</reference>
<feature type="transmembrane region" description="Helical" evidence="1">
    <location>
        <begin position="6"/>
        <end position="25"/>
    </location>
</feature>
<feature type="transmembrane region" description="Helical" evidence="1">
    <location>
        <begin position="405"/>
        <end position="426"/>
    </location>
</feature>
<comment type="caution">
    <text evidence="2">The sequence shown here is derived from an EMBL/GenBank/DDBJ whole genome shotgun (WGS) entry which is preliminary data.</text>
</comment>
<feature type="transmembrane region" description="Helical" evidence="1">
    <location>
        <begin position="288"/>
        <end position="307"/>
    </location>
</feature>
<dbReference type="Proteomes" id="UP000649604">
    <property type="component" value="Unassembled WGS sequence"/>
</dbReference>
<feature type="transmembrane region" description="Helical" evidence="1">
    <location>
        <begin position="188"/>
        <end position="208"/>
    </location>
</feature>
<sequence>MMWLLFGLAEVLSLAIGYMLVALTWPDPASENQTIWCQGFLAIGVGLGVSSFTSLGVLVVSGSSHFEGLFITEILLLAILVSLHRFRQQSLQPSLQVPAPHPSSKLLFGLCVLAVSLAVGIFLLRSLENPHGESDAWTFWNLRARLFFRSGEHWRTVFSQGNWSFPTYPQLIPLHVVRVWTYLGRESVAGPIVVALLFTFATLGVMVTGLRLLRGLTQGVLGGILLASTPYFLKHGAAQYADVPLGLYLLATFVLLCLQDRVSPPRYSLLALIGICMGLAAWTKNEGLLFVVSVLLARGGVLLIVRAPRRRYRQEILRFVWGGLPIALLMAYFRIFLAPQHGSASSPEITHLWAMLTDFSRYVVTGKAFLRQLIEPYSLVYSTPIAVLVIYAVLLGLNREHLRNAGVLTSLLALVGMYGGYFLVYITTPHDLTWHLNTSLSRLFLQLWPSTIFVAFMIISTPAERRQQQRWNSKG</sequence>
<evidence type="ECO:0000313" key="3">
    <source>
        <dbReference type="Proteomes" id="UP000649604"/>
    </source>
</evidence>
<feature type="transmembrane region" description="Helical" evidence="1">
    <location>
        <begin position="379"/>
        <end position="398"/>
    </location>
</feature>
<keyword evidence="1" id="KW-0812">Transmembrane</keyword>
<feature type="transmembrane region" description="Helical" evidence="1">
    <location>
        <begin position="106"/>
        <end position="124"/>
    </location>
</feature>
<feature type="transmembrane region" description="Helical" evidence="1">
    <location>
        <begin position="319"/>
        <end position="337"/>
    </location>
</feature>
<proteinExistence type="predicted"/>
<feature type="transmembrane region" description="Helical" evidence="1">
    <location>
        <begin position="66"/>
        <end position="86"/>
    </location>
</feature>
<dbReference type="AlphaFoldDB" id="A0A9D5JSX5"/>